<dbReference type="PANTHER" id="PTHR30401:SF0">
    <property type="entry name" value="TRNA 2-SELENOURIDINE SYNTHASE"/>
    <property type="match status" value="1"/>
</dbReference>
<dbReference type="PROSITE" id="PS00380">
    <property type="entry name" value="RHODANESE_1"/>
    <property type="match status" value="1"/>
</dbReference>
<sequence length="344" mass="38616">MSNSVNPDEFFRSPGVILDVRSPAEYTQGHIPGAISFPLFSDEERAQVGICYKQQGRNHAVELGMKIAGPKFADFIAQARVLAAESSVRIYCWRGGMRSSGVAWALEMAGFQVFLLQGGYKAFRRWGRSLFAVPQKIIILGGMTGTGKTEILYALATLGEQTLDLEDLANHRGSSYGALGQPPQPTNEQFWNLITVQWLQLQRHQSVWIEAESKRIGICRVPQEVFQQMEPAPVIEIQRTREERLSLLVELYGTANRKELIQATERIRKHLGGLATQEAINFIEQEKLTEALDLILRYYDKTYTYDLQKRQGSVYPVDISGKSTSEAAILVRKTAQQISSQDCA</sequence>
<proteinExistence type="predicted"/>
<dbReference type="PANTHER" id="PTHR30401">
    <property type="entry name" value="TRNA 2-SELENOURIDINE SYNTHASE"/>
    <property type="match status" value="1"/>
</dbReference>
<dbReference type="EC" id="2.9.1.-" evidence="3"/>
<dbReference type="GO" id="GO:0004792">
    <property type="term" value="F:thiosulfate-cyanide sulfurtransferase activity"/>
    <property type="evidence" value="ECO:0007669"/>
    <property type="project" value="InterPro"/>
</dbReference>
<evidence type="ECO:0000313" key="4">
    <source>
        <dbReference type="Proteomes" id="UP000017127"/>
    </source>
</evidence>
<dbReference type="InterPro" id="IPR058840">
    <property type="entry name" value="AAA_SelU"/>
</dbReference>
<organism evidence="3 4">
    <name type="scientific">Lyngbya aestuarii BL J</name>
    <dbReference type="NCBI Taxonomy" id="1348334"/>
    <lineage>
        <taxon>Bacteria</taxon>
        <taxon>Bacillati</taxon>
        <taxon>Cyanobacteriota</taxon>
        <taxon>Cyanophyceae</taxon>
        <taxon>Oscillatoriophycideae</taxon>
        <taxon>Oscillatoriales</taxon>
        <taxon>Microcoleaceae</taxon>
        <taxon>Lyngbya</taxon>
    </lineage>
</organism>
<dbReference type="Pfam" id="PF26341">
    <property type="entry name" value="AAA_SelU"/>
    <property type="match status" value="1"/>
</dbReference>
<feature type="domain" description="Rhodanese" evidence="2">
    <location>
        <begin position="11"/>
        <end position="132"/>
    </location>
</feature>
<dbReference type="AlphaFoldDB" id="U7QAS9"/>
<keyword evidence="3" id="KW-0808">Transferase</keyword>
<dbReference type="GO" id="GO:0043828">
    <property type="term" value="F:tRNA 2-selenouridine synthase activity"/>
    <property type="evidence" value="ECO:0007669"/>
    <property type="project" value="InterPro"/>
</dbReference>
<reference evidence="3 4" key="1">
    <citation type="journal article" date="2013" name="Front. Microbiol.">
        <title>Comparative genomic analyses of the cyanobacterium, Lyngbya aestuarii BL J, a powerful hydrogen producer.</title>
        <authorList>
            <person name="Kothari A."/>
            <person name="Vaughn M."/>
            <person name="Garcia-Pichel F."/>
        </authorList>
    </citation>
    <scope>NUCLEOTIDE SEQUENCE [LARGE SCALE GENOMIC DNA]</scope>
    <source>
        <strain evidence="3 4">BL J</strain>
    </source>
</reference>
<accession>U7QAS9</accession>
<evidence type="ECO:0000256" key="1">
    <source>
        <dbReference type="ARBA" id="ARBA00023266"/>
    </source>
</evidence>
<dbReference type="InterPro" id="IPR001307">
    <property type="entry name" value="Thiosulphate_STrfase_CS"/>
</dbReference>
<evidence type="ECO:0000313" key="3">
    <source>
        <dbReference type="EMBL" id="ERT04939.1"/>
    </source>
</evidence>
<dbReference type="InterPro" id="IPR001763">
    <property type="entry name" value="Rhodanese-like_dom"/>
</dbReference>
<dbReference type="GO" id="GO:0002098">
    <property type="term" value="P:tRNA wobble uridine modification"/>
    <property type="evidence" value="ECO:0007669"/>
    <property type="project" value="InterPro"/>
</dbReference>
<keyword evidence="1" id="KW-0711">Selenium</keyword>
<dbReference type="SMART" id="SM00450">
    <property type="entry name" value="RHOD"/>
    <property type="match status" value="1"/>
</dbReference>
<protein>
    <submittedName>
        <fullName evidence="3">tRNA 2-selenouridine synthase</fullName>
        <ecNumber evidence="3">2.9.1.-</ecNumber>
    </submittedName>
</protein>
<dbReference type="NCBIfam" id="NF008750">
    <property type="entry name" value="PRK11784.1-2"/>
    <property type="match status" value="1"/>
</dbReference>
<dbReference type="RefSeq" id="WP_023068821.1">
    <property type="nucleotide sequence ID" value="NZ_AUZM01000074.1"/>
</dbReference>
<keyword evidence="4" id="KW-1185">Reference proteome</keyword>
<dbReference type="Proteomes" id="UP000017127">
    <property type="component" value="Unassembled WGS sequence"/>
</dbReference>
<evidence type="ECO:0000259" key="2">
    <source>
        <dbReference type="PROSITE" id="PS50206"/>
    </source>
</evidence>
<gene>
    <name evidence="3" type="primary">selU</name>
    <name evidence="3" type="ORF">M595_5114</name>
</gene>
<dbReference type="Gene3D" id="3.40.250.10">
    <property type="entry name" value="Rhodanese-like domain"/>
    <property type="match status" value="1"/>
</dbReference>
<comment type="caution">
    <text evidence="3">The sequence shown here is derived from an EMBL/GenBank/DDBJ whole genome shotgun (WGS) entry which is preliminary data.</text>
</comment>
<dbReference type="EMBL" id="AUZM01000074">
    <property type="protein sequence ID" value="ERT04939.1"/>
    <property type="molecule type" value="Genomic_DNA"/>
</dbReference>
<name>U7QAS9_9CYAN</name>
<dbReference type="InterPro" id="IPR017582">
    <property type="entry name" value="SelU"/>
</dbReference>
<dbReference type="InterPro" id="IPR036873">
    <property type="entry name" value="Rhodanese-like_dom_sf"/>
</dbReference>
<dbReference type="OrthoDB" id="9808735at2"/>
<dbReference type="PROSITE" id="PS50206">
    <property type="entry name" value="RHODANESE_3"/>
    <property type="match status" value="1"/>
</dbReference>
<dbReference type="Pfam" id="PF00581">
    <property type="entry name" value="Rhodanese"/>
    <property type="match status" value="1"/>
</dbReference>
<dbReference type="SUPFAM" id="SSF53795">
    <property type="entry name" value="PEP carboxykinase-like"/>
    <property type="match status" value="1"/>
</dbReference>
<dbReference type="SUPFAM" id="SSF52821">
    <property type="entry name" value="Rhodanese/Cell cycle control phosphatase"/>
    <property type="match status" value="1"/>
</dbReference>
<dbReference type="PATRIC" id="fig|1348334.3.peg.4930"/>
<dbReference type="NCBIfam" id="TIGR03167">
    <property type="entry name" value="tRNA_sel_U_synt"/>
    <property type="match status" value="1"/>
</dbReference>